<accession>A0A4Z2HL79</accession>
<dbReference type="EMBL" id="SRLO01000216">
    <property type="protein sequence ID" value="TNN66659.1"/>
    <property type="molecule type" value="Genomic_DNA"/>
</dbReference>
<dbReference type="AlphaFoldDB" id="A0A4Z2HL79"/>
<feature type="compositionally biased region" description="Polar residues" evidence="1">
    <location>
        <begin position="14"/>
        <end position="26"/>
    </location>
</feature>
<sequence>MVNMLIRKAGPGRSSPSEKNTNQYLQSPGGDPCLLKVLCSQNRRTQQNISSQVALLVSHENSLLPPGGGCLLAVRPFLAEKSTVTKQVPGWRGKTQSVWSQVEIKAGSPLSIPQHRLHHLQSAGGMLLRQCSRVTITCQETAHQHQLGDKSSHSWFQGQRLMYPVKRCKSPLEVSGQDPISAGVPEAAVDAAIRVPAGREVTARLCIRLQIHPQPLLTVWGQGDTQRIK</sequence>
<keyword evidence="3" id="KW-1185">Reference proteome</keyword>
<evidence type="ECO:0000256" key="1">
    <source>
        <dbReference type="SAM" id="MobiDB-lite"/>
    </source>
</evidence>
<comment type="caution">
    <text evidence="2">The sequence shown here is derived from an EMBL/GenBank/DDBJ whole genome shotgun (WGS) entry which is preliminary data.</text>
</comment>
<evidence type="ECO:0000313" key="2">
    <source>
        <dbReference type="EMBL" id="TNN66659.1"/>
    </source>
</evidence>
<dbReference type="Proteomes" id="UP000314294">
    <property type="component" value="Unassembled WGS sequence"/>
</dbReference>
<protein>
    <submittedName>
        <fullName evidence="2">Uncharacterized protein</fullName>
    </submittedName>
</protein>
<reference evidence="2 3" key="1">
    <citation type="submission" date="2019-03" db="EMBL/GenBank/DDBJ databases">
        <title>First draft genome of Liparis tanakae, snailfish: a comprehensive survey of snailfish specific genes.</title>
        <authorList>
            <person name="Kim W."/>
            <person name="Song I."/>
            <person name="Jeong J.-H."/>
            <person name="Kim D."/>
            <person name="Kim S."/>
            <person name="Ryu S."/>
            <person name="Song J.Y."/>
            <person name="Lee S.K."/>
        </authorList>
    </citation>
    <scope>NUCLEOTIDE SEQUENCE [LARGE SCALE GENOMIC DNA]</scope>
    <source>
        <tissue evidence="2">Muscle</tissue>
    </source>
</reference>
<gene>
    <name evidence="2" type="ORF">EYF80_023193</name>
</gene>
<organism evidence="2 3">
    <name type="scientific">Liparis tanakae</name>
    <name type="common">Tanaka's snailfish</name>
    <dbReference type="NCBI Taxonomy" id="230148"/>
    <lineage>
        <taxon>Eukaryota</taxon>
        <taxon>Metazoa</taxon>
        <taxon>Chordata</taxon>
        <taxon>Craniata</taxon>
        <taxon>Vertebrata</taxon>
        <taxon>Euteleostomi</taxon>
        <taxon>Actinopterygii</taxon>
        <taxon>Neopterygii</taxon>
        <taxon>Teleostei</taxon>
        <taxon>Neoteleostei</taxon>
        <taxon>Acanthomorphata</taxon>
        <taxon>Eupercaria</taxon>
        <taxon>Perciformes</taxon>
        <taxon>Cottioidei</taxon>
        <taxon>Cottales</taxon>
        <taxon>Liparidae</taxon>
        <taxon>Liparis</taxon>
    </lineage>
</organism>
<proteinExistence type="predicted"/>
<feature type="region of interest" description="Disordered" evidence="1">
    <location>
        <begin position="1"/>
        <end position="27"/>
    </location>
</feature>
<name>A0A4Z2HL79_9TELE</name>
<evidence type="ECO:0000313" key="3">
    <source>
        <dbReference type="Proteomes" id="UP000314294"/>
    </source>
</evidence>